<dbReference type="GO" id="GO:0000278">
    <property type="term" value="P:mitotic cell cycle"/>
    <property type="evidence" value="ECO:0007669"/>
    <property type="project" value="UniProtKB-ARBA"/>
</dbReference>
<reference evidence="7" key="1">
    <citation type="submission" date="2022-01" db="EMBL/GenBank/DDBJ databases">
        <authorList>
            <person name="King R."/>
        </authorList>
    </citation>
    <scope>NUCLEOTIDE SEQUENCE</scope>
</reference>
<dbReference type="Pfam" id="PF00134">
    <property type="entry name" value="Cyclin_N"/>
    <property type="match status" value="1"/>
</dbReference>
<dbReference type="CDD" id="cd20520">
    <property type="entry name" value="CYCLIN_CCNE_rpt2"/>
    <property type="match status" value="1"/>
</dbReference>
<name>A0A9P0EDC6_NEZVI</name>
<dbReference type="GO" id="GO:0051301">
    <property type="term" value="P:cell division"/>
    <property type="evidence" value="ECO:0007669"/>
    <property type="project" value="UniProtKB-KW"/>
</dbReference>
<keyword evidence="8" id="KW-1185">Reference proteome</keyword>
<evidence type="ECO:0000313" key="7">
    <source>
        <dbReference type="EMBL" id="CAH1395315.1"/>
    </source>
</evidence>
<feature type="region of interest" description="Disordered" evidence="5">
    <location>
        <begin position="358"/>
        <end position="383"/>
    </location>
</feature>
<keyword evidence="2 4" id="KW-0195">Cyclin</keyword>
<evidence type="ECO:0000313" key="8">
    <source>
        <dbReference type="Proteomes" id="UP001152798"/>
    </source>
</evidence>
<evidence type="ECO:0000256" key="5">
    <source>
        <dbReference type="SAM" id="MobiDB-lite"/>
    </source>
</evidence>
<keyword evidence="3" id="KW-0131">Cell cycle</keyword>
<evidence type="ECO:0000256" key="4">
    <source>
        <dbReference type="RuleBase" id="RU000383"/>
    </source>
</evidence>
<dbReference type="Proteomes" id="UP001152798">
    <property type="component" value="Chromosome 3"/>
</dbReference>
<keyword evidence="1" id="KW-0132">Cell division</keyword>
<dbReference type="SUPFAM" id="SSF47954">
    <property type="entry name" value="Cyclin-like"/>
    <property type="match status" value="2"/>
</dbReference>
<evidence type="ECO:0000256" key="2">
    <source>
        <dbReference type="ARBA" id="ARBA00023127"/>
    </source>
</evidence>
<feature type="compositionally biased region" description="Basic and acidic residues" evidence="5">
    <location>
        <begin position="20"/>
        <end position="31"/>
    </location>
</feature>
<protein>
    <recommendedName>
        <fullName evidence="6">Cyclin-like domain-containing protein</fullName>
    </recommendedName>
</protein>
<feature type="compositionally biased region" description="Low complexity" evidence="5">
    <location>
        <begin position="359"/>
        <end position="383"/>
    </location>
</feature>
<dbReference type="Gene3D" id="1.10.472.10">
    <property type="entry name" value="Cyclin-like"/>
    <property type="match status" value="2"/>
</dbReference>
<dbReference type="SMART" id="SM00385">
    <property type="entry name" value="CYCLIN"/>
    <property type="match status" value="1"/>
</dbReference>
<dbReference type="FunFam" id="1.10.472.10:FF:000001">
    <property type="entry name" value="G2/mitotic-specific cyclin"/>
    <property type="match status" value="1"/>
</dbReference>
<proteinExistence type="inferred from homology"/>
<dbReference type="InterPro" id="IPR036915">
    <property type="entry name" value="Cyclin-like_sf"/>
</dbReference>
<dbReference type="AlphaFoldDB" id="A0A9P0EDC6"/>
<comment type="similarity">
    <text evidence="4">Belongs to the cyclin family.</text>
</comment>
<dbReference type="OrthoDB" id="5590282at2759"/>
<dbReference type="GO" id="GO:0005634">
    <property type="term" value="C:nucleus"/>
    <property type="evidence" value="ECO:0007669"/>
    <property type="project" value="UniProtKB-ARBA"/>
</dbReference>
<sequence length="383" mass="43518">MSSARQGGMKRKRVPVKENLPVKEKKPRCEEEITSPNTSDERLPLSELSGIHINETVESRVFSVFTRCKKACPIPSTQNIDGNLLWKFYMRKDSECSEARSSYLFTSNPSIQPRMRSVLLEWLIEVCDVYKLHRETYFLAVDYLDRYLSVSEKISKNQLQLIGVTCLLIASKFEEIYPPKLSEFAYITDGSCSEEDILHTEILIVKAIDWKCTTITPDRWLSIFLQLLYIKEGDVTVLTKFSTKLYDTIARLLDLCSLDEGFLRFSYRILAATAFNLVCSKPSALVGWGMRSSDIKECSEWMRPFWHVLKEKCSVEPVSLNMKSLPPGPKPADYKHTLMKRNVSLDLLSSAQELAEVETTPGLLTPPSSSKSTGKPATPSTRD</sequence>
<dbReference type="EMBL" id="OV725079">
    <property type="protein sequence ID" value="CAH1395315.1"/>
    <property type="molecule type" value="Genomic_DNA"/>
</dbReference>
<organism evidence="7 8">
    <name type="scientific">Nezara viridula</name>
    <name type="common">Southern green stink bug</name>
    <name type="synonym">Cimex viridulus</name>
    <dbReference type="NCBI Taxonomy" id="85310"/>
    <lineage>
        <taxon>Eukaryota</taxon>
        <taxon>Metazoa</taxon>
        <taxon>Ecdysozoa</taxon>
        <taxon>Arthropoda</taxon>
        <taxon>Hexapoda</taxon>
        <taxon>Insecta</taxon>
        <taxon>Pterygota</taxon>
        <taxon>Neoptera</taxon>
        <taxon>Paraneoptera</taxon>
        <taxon>Hemiptera</taxon>
        <taxon>Heteroptera</taxon>
        <taxon>Panheteroptera</taxon>
        <taxon>Pentatomomorpha</taxon>
        <taxon>Pentatomoidea</taxon>
        <taxon>Pentatomidae</taxon>
        <taxon>Pentatominae</taxon>
        <taxon>Nezara</taxon>
    </lineage>
</organism>
<evidence type="ECO:0000259" key="6">
    <source>
        <dbReference type="SMART" id="SM00385"/>
    </source>
</evidence>
<dbReference type="InterPro" id="IPR013763">
    <property type="entry name" value="Cyclin-like_dom"/>
</dbReference>
<feature type="domain" description="Cyclin-like" evidence="6">
    <location>
        <begin position="121"/>
        <end position="206"/>
    </location>
</feature>
<feature type="region of interest" description="Disordered" evidence="5">
    <location>
        <begin position="1"/>
        <end position="40"/>
    </location>
</feature>
<dbReference type="PROSITE" id="PS00292">
    <property type="entry name" value="CYCLINS"/>
    <property type="match status" value="1"/>
</dbReference>
<gene>
    <name evidence="7" type="ORF">NEZAVI_LOCUS5614</name>
</gene>
<evidence type="ECO:0000256" key="1">
    <source>
        <dbReference type="ARBA" id="ARBA00022618"/>
    </source>
</evidence>
<accession>A0A9P0EDC6</accession>
<evidence type="ECO:0000256" key="3">
    <source>
        <dbReference type="ARBA" id="ARBA00023306"/>
    </source>
</evidence>
<dbReference type="InterPro" id="IPR048258">
    <property type="entry name" value="Cyclins_cyclin-box"/>
</dbReference>
<dbReference type="PANTHER" id="PTHR10177">
    <property type="entry name" value="CYCLINS"/>
    <property type="match status" value="1"/>
</dbReference>
<dbReference type="InterPro" id="IPR006671">
    <property type="entry name" value="Cyclin_N"/>
</dbReference>
<dbReference type="InterPro" id="IPR039361">
    <property type="entry name" value="Cyclin"/>
</dbReference>